<dbReference type="InterPro" id="IPR055411">
    <property type="entry name" value="LRR_FXL15/At3g58940/PEG3-like"/>
</dbReference>
<dbReference type="InterPro" id="IPR053772">
    <property type="entry name" value="At1g61320/At1g61330-like"/>
</dbReference>
<dbReference type="InterPro" id="IPR032675">
    <property type="entry name" value="LRR_dom_sf"/>
</dbReference>
<dbReference type="Proteomes" id="UP000283530">
    <property type="component" value="Unassembled WGS sequence"/>
</dbReference>
<dbReference type="SUPFAM" id="SSF81383">
    <property type="entry name" value="F-box domain"/>
    <property type="match status" value="2"/>
</dbReference>
<feature type="domain" description="F-box" evidence="1">
    <location>
        <begin position="27"/>
        <end position="66"/>
    </location>
</feature>
<reference evidence="3 4" key="1">
    <citation type="journal article" date="2019" name="Nat. Plants">
        <title>Stout camphor tree genome fills gaps in understanding of flowering plant genome evolution.</title>
        <authorList>
            <person name="Chaw S.M."/>
            <person name="Liu Y.C."/>
            <person name="Wu Y.W."/>
            <person name="Wang H.Y."/>
            <person name="Lin C.I."/>
            <person name="Wu C.S."/>
            <person name="Ke H.M."/>
            <person name="Chang L.Y."/>
            <person name="Hsu C.Y."/>
            <person name="Yang H.T."/>
            <person name="Sudianto E."/>
            <person name="Hsu M.H."/>
            <person name="Wu K.P."/>
            <person name="Wang L.N."/>
            <person name="Leebens-Mack J.H."/>
            <person name="Tsai I.J."/>
        </authorList>
    </citation>
    <scope>NUCLEOTIDE SEQUENCE [LARGE SCALE GENOMIC DNA]</scope>
    <source>
        <strain evidence="4">cv. Chaw 1501</strain>
        <tissue evidence="3">Young leaves</tissue>
    </source>
</reference>
<evidence type="ECO:0000313" key="3">
    <source>
        <dbReference type="EMBL" id="RWR96178.1"/>
    </source>
</evidence>
<gene>
    <name evidence="3" type="ORF">CKAN_02554600</name>
</gene>
<accession>A0A3S3R8Q1</accession>
<dbReference type="EMBL" id="QPKB01000012">
    <property type="protein sequence ID" value="RWR96178.1"/>
    <property type="molecule type" value="Genomic_DNA"/>
</dbReference>
<protein>
    <submittedName>
        <fullName evidence="3">F-box/FBD/LRR-repeat-like protein</fullName>
    </submittedName>
</protein>
<feature type="domain" description="FBD" evidence="2">
    <location>
        <begin position="375"/>
        <end position="449"/>
    </location>
</feature>
<feature type="domain" description="F-box" evidence="1">
    <location>
        <begin position="756"/>
        <end position="796"/>
    </location>
</feature>
<feature type="domain" description="FBD" evidence="2">
    <location>
        <begin position="649"/>
        <end position="723"/>
    </location>
</feature>
<dbReference type="OrthoDB" id="1424615at2759"/>
<dbReference type="Pfam" id="PF24758">
    <property type="entry name" value="LRR_At5g56370"/>
    <property type="match status" value="2"/>
</dbReference>
<proteinExistence type="predicted"/>
<dbReference type="SMART" id="SM00256">
    <property type="entry name" value="FBOX"/>
    <property type="match status" value="2"/>
</dbReference>
<comment type="caution">
    <text evidence="3">The sequence shown here is derived from an EMBL/GenBank/DDBJ whole genome shotgun (WGS) entry which is preliminary data.</text>
</comment>
<dbReference type="CDD" id="cd22160">
    <property type="entry name" value="F-box_AtFBL13-like"/>
    <property type="match status" value="2"/>
</dbReference>
<dbReference type="InterPro" id="IPR001810">
    <property type="entry name" value="F-box_dom"/>
</dbReference>
<name>A0A3S3R8Q1_9MAGN</name>
<dbReference type="InterPro" id="IPR036047">
    <property type="entry name" value="F-box-like_dom_sf"/>
</dbReference>
<dbReference type="InterPro" id="IPR053781">
    <property type="entry name" value="F-box_AtFBL13-like"/>
</dbReference>
<feature type="domain" description="FBD" evidence="2">
    <location>
        <begin position="1098"/>
        <end position="1172"/>
    </location>
</feature>
<dbReference type="Pfam" id="PF08387">
    <property type="entry name" value="FBD"/>
    <property type="match status" value="1"/>
</dbReference>
<dbReference type="SMART" id="SM00579">
    <property type="entry name" value="FBD"/>
    <property type="match status" value="3"/>
</dbReference>
<dbReference type="SUPFAM" id="SSF52047">
    <property type="entry name" value="RNI-like"/>
    <property type="match status" value="2"/>
</dbReference>
<dbReference type="PANTHER" id="PTHR34145:SF28">
    <property type="entry name" value="F-BOX DOMAIN-CONTAINING PROTEIN"/>
    <property type="match status" value="1"/>
</dbReference>
<evidence type="ECO:0000313" key="4">
    <source>
        <dbReference type="Proteomes" id="UP000283530"/>
    </source>
</evidence>
<evidence type="ECO:0000259" key="1">
    <source>
        <dbReference type="SMART" id="SM00256"/>
    </source>
</evidence>
<keyword evidence="4" id="KW-1185">Reference proteome</keyword>
<dbReference type="Gene3D" id="3.80.10.10">
    <property type="entry name" value="Ribonuclease Inhibitor"/>
    <property type="match status" value="2"/>
</dbReference>
<dbReference type="PANTHER" id="PTHR34145">
    <property type="entry name" value="OS02G0105600 PROTEIN"/>
    <property type="match status" value="1"/>
</dbReference>
<sequence length="1176" mass="136045">MPSRARTESGHVRRRGGEEAIDPISLLPDSILITILSLLPLAEAAKTSILSNRWRYLWTSIPDLDLFSFFLETYSQDDYSDQEEVQKYISIFYLIFSLRRDPVYHCHLPLFNFNGSSFHTDNFLLFLRKLRTQELVLRNVGSSSANTLSPKLFLFQSLKNLVIGDFCVLLPSQFKDLTNLQSLKLCQATITNSQLQILVSHCPNLENLSLSGCVSLCDLRICAPNLLSLNILMHAPTCFSLINAPRLNHFSLSYIFRIEVEEEEADDREKDETAKLIKILMNLDHIESFSLTCYPQGFKYTSIMRLPDSLHTGHQLVHLKELSMVLDFDNAKTVSLLLFLLRYCPNLQKLGLEARIMEFGFPIEIDFWDKQRSPECLINHLMMVDMSEVSLSSNSVVEFVKFFLLNACVLIRMTLNYITTPRGKMEEEETVNELLLFKSASPQVQLEFKPYVDEKYHHITLEKKKKLMVSESVHAHVRGGREEVCVDVCDLRIRAPNLLSMNITVNKPMCFSLIDAPCLNYVLLNYSSRDEAEEQEDDHGEKDEAEAVNFIKSLMNLSHIKSLSFICYARVFKYTSIAQLPDNLPTMHQFIHLKNLYMALDLDDAEMVSLILFLLRSCPNLQELVLQDSFLDERIPIEIDFWEKQRPPDCLINHLMMAYIHEISLSSKNVIEFVKFLLLNARTLIGVTLNYIETPRCQLKERVIVNELLLFKSASPQVLLEIKPVLKNSIFSAEYPEESAHVRVGEEEVNDRISLLPNCILITIISLLPLAEAAKTSIISNRWRYLWNSLPDLNLYRLFSPSYFSDILHDQQVQKHISTLYLIFSSRQAPVHYCHLPVFNFKMNSFHMDNFLLFLSKLRTQDLVLRNVESNDNTLSANLCFFQFLKSLEIVDLSVLLPSQFKDLTNLRILRLTRARITNNQLEILVSHCPNLNHLRLSECVDLDDLRIHAPNLLLMNISVNKPLCFSLINAPCLGCVSLNYSLRIEEDAHIEKDETVKLVWILKNLDHIRSFYFTSRADVFKYTSIMRLPDYLPTGHQAVHLKTLFMTVDFDDVKTVSLMLFLLRYCPNLQRLGLKAIRLEKGLPIEIDFWEKQKRPECLINDLRMIQMFGISLSSNSLVEFVKFLLLNARVLIRMTLNYIRTPRGQMEEEVAINEFLHFKRASPQVQLEIKPRVH</sequence>
<evidence type="ECO:0000259" key="2">
    <source>
        <dbReference type="SMART" id="SM00579"/>
    </source>
</evidence>
<organism evidence="3 4">
    <name type="scientific">Cinnamomum micranthum f. kanehirae</name>
    <dbReference type="NCBI Taxonomy" id="337451"/>
    <lineage>
        <taxon>Eukaryota</taxon>
        <taxon>Viridiplantae</taxon>
        <taxon>Streptophyta</taxon>
        <taxon>Embryophyta</taxon>
        <taxon>Tracheophyta</taxon>
        <taxon>Spermatophyta</taxon>
        <taxon>Magnoliopsida</taxon>
        <taxon>Magnoliidae</taxon>
        <taxon>Laurales</taxon>
        <taxon>Lauraceae</taxon>
        <taxon>Cinnamomum</taxon>
    </lineage>
</organism>
<dbReference type="Gene3D" id="1.20.1280.50">
    <property type="match status" value="1"/>
</dbReference>
<dbReference type="Pfam" id="PF00646">
    <property type="entry name" value="F-box"/>
    <property type="match status" value="2"/>
</dbReference>
<dbReference type="InterPro" id="IPR006566">
    <property type="entry name" value="FBD"/>
</dbReference>
<dbReference type="AlphaFoldDB" id="A0A3S3R8Q1"/>